<organism evidence="2 3">
    <name type="scientific">Aduncisulcus paluster</name>
    <dbReference type="NCBI Taxonomy" id="2918883"/>
    <lineage>
        <taxon>Eukaryota</taxon>
        <taxon>Metamonada</taxon>
        <taxon>Carpediemonas-like organisms</taxon>
        <taxon>Aduncisulcus</taxon>
    </lineage>
</organism>
<dbReference type="Gene3D" id="3.30.70.270">
    <property type="match status" value="1"/>
</dbReference>
<keyword evidence="3" id="KW-1185">Reference proteome</keyword>
<dbReference type="InterPro" id="IPR043502">
    <property type="entry name" value="DNA/RNA_pol_sf"/>
</dbReference>
<dbReference type="Gene3D" id="3.10.10.10">
    <property type="entry name" value="HIV Type 1 Reverse Transcriptase, subunit A, domain 1"/>
    <property type="match status" value="1"/>
</dbReference>
<dbReference type="PANTHER" id="PTHR37984">
    <property type="entry name" value="PROTEIN CBG26694"/>
    <property type="match status" value="1"/>
</dbReference>
<dbReference type="EMBL" id="BQXS01004734">
    <property type="protein sequence ID" value="GKT37508.1"/>
    <property type="molecule type" value="Genomic_DNA"/>
</dbReference>
<gene>
    <name evidence="2" type="ORF">ADUPG1_003446</name>
</gene>
<accession>A0ABQ5KYK1</accession>
<reference evidence="2" key="1">
    <citation type="submission" date="2022-03" db="EMBL/GenBank/DDBJ databases">
        <title>Draft genome sequence of Aduncisulcus paluster, a free-living microaerophilic Fornicata.</title>
        <authorList>
            <person name="Yuyama I."/>
            <person name="Kume K."/>
            <person name="Tamura T."/>
            <person name="Inagaki Y."/>
            <person name="Hashimoto T."/>
        </authorList>
    </citation>
    <scope>NUCLEOTIDE SEQUENCE</scope>
    <source>
        <strain evidence="2">NY0171</strain>
    </source>
</reference>
<dbReference type="Proteomes" id="UP001057375">
    <property type="component" value="Unassembled WGS sequence"/>
</dbReference>
<sequence length="152" mass="17263">MTLGFLVEESMVEVVKPVLECFLTNESKASKKIPPLQIRIKKGELFKTRACRRIPRAHKEFLKQEIKTLLHDGIISDREGEFFSPIVIVPKKGGKLRLCIDFRDLNKVTTLYPHPLPRLDDCLGDLGGCIYFATLDLSKGFHQIPLENKSAD</sequence>
<feature type="domain" description="Reverse transcriptase" evidence="1">
    <location>
        <begin position="89"/>
        <end position="149"/>
    </location>
</feature>
<evidence type="ECO:0000313" key="3">
    <source>
        <dbReference type="Proteomes" id="UP001057375"/>
    </source>
</evidence>
<comment type="caution">
    <text evidence="2">The sequence shown here is derived from an EMBL/GenBank/DDBJ whole genome shotgun (WGS) entry which is preliminary data.</text>
</comment>
<dbReference type="InterPro" id="IPR000477">
    <property type="entry name" value="RT_dom"/>
</dbReference>
<name>A0ABQ5KYK1_9EUKA</name>
<protein>
    <recommendedName>
        <fullName evidence="1">Reverse transcriptase domain-containing protein</fullName>
    </recommendedName>
</protein>
<dbReference type="Pfam" id="PF00078">
    <property type="entry name" value="RVT_1"/>
    <property type="match status" value="1"/>
</dbReference>
<dbReference type="SUPFAM" id="SSF56672">
    <property type="entry name" value="DNA/RNA polymerases"/>
    <property type="match status" value="1"/>
</dbReference>
<dbReference type="InterPro" id="IPR050951">
    <property type="entry name" value="Retrovirus_Pol_polyprotein"/>
</dbReference>
<proteinExistence type="predicted"/>
<feature type="non-terminal residue" evidence="2">
    <location>
        <position position="152"/>
    </location>
</feature>
<dbReference type="InterPro" id="IPR043128">
    <property type="entry name" value="Rev_trsase/Diguanyl_cyclase"/>
</dbReference>
<dbReference type="CDD" id="cd01647">
    <property type="entry name" value="RT_LTR"/>
    <property type="match status" value="1"/>
</dbReference>
<dbReference type="PANTHER" id="PTHR37984:SF5">
    <property type="entry name" value="PROTEIN NYNRIN-LIKE"/>
    <property type="match status" value="1"/>
</dbReference>
<evidence type="ECO:0000259" key="1">
    <source>
        <dbReference type="Pfam" id="PF00078"/>
    </source>
</evidence>
<evidence type="ECO:0000313" key="2">
    <source>
        <dbReference type="EMBL" id="GKT37508.1"/>
    </source>
</evidence>